<dbReference type="InterPro" id="IPR036907">
    <property type="entry name" value="5'-Nucleotdase_C_sf"/>
</dbReference>
<dbReference type="Pfam" id="PF00149">
    <property type="entry name" value="Metallophos"/>
    <property type="match status" value="1"/>
</dbReference>
<reference evidence="6" key="1">
    <citation type="submission" date="2023-08" db="EMBL/GenBank/DDBJ databases">
        <title>Complete genome sequence of Mycoplasma seminis 2200.</title>
        <authorList>
            <person name="Spergser J."/>
        </authorList>
    </citation>
    <scope>NUCLEOTIDE SEQUENCE [LARGE SCALE GENOMIC DNA]</scope>
    <source>
        <strain evidence="6">2200</strain>
    </source>
</reference>
<evidence type="ECO:0000259" key="4">
    <source>
        <dbReference type="Pfam" id="PF00149"/>
    </source>
</evidence>
<sequence>MKPKSKWFLNLLPLTAVAITLPLATVACSKNDSKEVTDLKSQLEEIKKQKTSSDTDLAAVKAKLSSLVDKTKEAYKSATKDYDNKLAELAKVLKEAKTEKDADKKAKKMEALKHRVYKELKPLVYRYNALFKQLRETEKIAESKVRTIKIYHSNDEHGRIEFDDGKYSLYSGMLRTGLYLEDKDRDLLLSAGDMIQGLPLSDTDKGKTIANMAKNIGYQAVAVGNHEFDYGLKHVLDLNNELNPDGKEIMPFLSANIYYKHLDKAIEGYDESKVGSRVFKPYIIKQLANGMKTAIFGLTTPDTSVTSHPRNSQLVQFTEPVEEANKVVEEIRAAHPDINFIICIAHLGKGRSNAAWTSEYLAAHSTNELDLIIDGHSHTYIKLHNKENPHVYITQTEAYTKYLGDIEIEFDTESGKIVGQRQVLRDIYQIEVATMLDELPQDSENMKLLQALKAIYKEANDKVVFNLPVDLLHIDEVNVDRVPYWRGRVEPTGMGQLFANAGVWNFMQSKPWEAMKTEPATLDNTFGLMNGGGLRANLAKGDIKYGDMRAISPFGNRPNTVKVKGSAAIEAITYGLSKARSGGFSQLSSNISYEVEIKKEMNPKTQKEEYMWHVKPESIKINGKAFDPEKDYYISTNDYLAAGGDGYTMLNYVKDPAKVTLMKEGQSLLDESIDYINHVIKNKDKLDVSKLEKSLEEYAGKEINKNQIVNIPKEADLPFEG</sequence>
<dbReference type="PRINTS" id="PR01607">
    <property type="entry name" value="APYRASEFAMLY"/>
</dbReference>
<evidence type="ECO:0000256" key="3">
    <source>
        <dbReference type="SAM" id="Coils"/>
    </source>
</evidence>
<feature type="coiled-coil region" evidence="3">
    <location>
        <begin position="79"/>
        <end position="106"/>
    </location>
</feature>
<feature type="domain" description="5'-Nucleotidase C-terminal" evidence="5">
    <location>
        <begin position="484"/>
        <end position="651"/>
    </location>
</feature>
<dbReference type="InterPro" id="IPR008334">
    <property type="entry name" value="5'-Nucleotdase_C"/>
</dbReference>
<feature type="signal peptide" evidence="2">
    <location>
        <begin position="1"/>
        <end position="29"/>
    </location>
</feature>
<evidence type="ECO:0000313" key="7">
    <source>
        <dbReference type="Proteomes" id="UP001237011"/>
    </source>
</evidence>
<name>A0ABY9H9V0_9MOLU</name>
<dbReference type="SUPFAM" id="SSF56300">
    <property type="entry name" value="Metallo-dependent phosphatases"/>
    <property type="match status" value="1"/>
</dbReference>
<dbReference type="InterPro" id="IPR006146">
    <property type="entry name" value="5'-Nucleotdase_CS"/>
</dbReference>
<proteinExistence type="inferred from homology"/>
<protein>
    <submittedName>
        <fullName evidence="6">Bifunctional UDP-sugar hydrolase/5'-nucleotidase</fullName>
    </submittedName>
</protein>
<dbReference type="Pfam" id="PF02872">
    <property type="entry name" value="5_nucleotid_C"/>
    <property type="match status" value="1"/>
</dbReference>
<comment type="similarity">
    <text evidence="2">Belongs to the 5'-nucleotidase family.</text>
</comment>
<keyword evidence="1 2" id="KW-0732">Signal</keyword>
<gene>
    <name evidence="6" type="ORF">Q8852_03470</name>
</gene>
<evidence type="ECO:0000256" key="2">
    <source>
        <dbReference type="RuleBase" id="RU362119"/>
    </source>
</evidence>
<dbReference type="Gene3D" id="3.60.21.10">
    <property type="match status" value="1"/>
</dbReference>
<keyword evidence="2 6" id="KW-0378">Hydrolase</keyword>
<evidence type="ECO:0000313" key="6">
    <source>
        <dbReference type="EMBL" id="WLP85354.1"/>
    </source>
</evidence>
<dbReference type="InterPro" id="IPR029052">
    <property type="entry name" value="Metallo-depent_PP-like"/>
</dbReference>
<dbReference type="GO" id="GO:0016787">
    <property type="term" value="F:hydrolase activity"/>
    <property type="evidence" value="ECO:0007669"/>
    <property type="project" value="UniProtKB-KW"/>
</dbReference>
<dbReference type="RefSeq" id="WP_305937790.1">
    <property type="nucleotide sequence ID" value="NZ_CP132191.1"/>
</dbReference>
<dbReference type="Proteomes" id="UP001237011">
    <property type="component" value="Chromosome"/>
</dbReference>
<accession>A0ABY9H9V0</accession>
<keyword evidence="3" id="KW-0175">Coiled coil</keyword>
<keyword evidence="2" id="KW-0547">Nucleotide-binding</keyword>
<dbReference type="PROSITE" id="PS51257">
    <property type="entry name" value="PROKAR_LIPOPROTEIN"/>
    <property type="match status" value="1"/>
</dbReference>
<dbReference type="PROSITE" id="PS00786">
    <property type="entry name" value="5_NUCLEOTIDASE_2"/>
    <property type="match status" value="1"/>
</dbReference>
<dbReference type="EMBL" id="CP132191">
    <property type="protein sequence ID" value="WLP85354.1"/>
    <property type="molecule type" value="Genomic_DNA"/>
</dbReference>
<dbReference type="Gene3D" id="3.90.780.10">
    <property type="entry name" value="5'-Nucleotidase, C-terminal domain"/>
    <property type="match status" value="1"/>
</dbReference>
<dbReference type="InterPro" id="IPR004843">
    <property type="entry name" value="Calcineurin-like_PHP"/>
</dbReference>
<keyword evidence="7" id="KW-1185">Reference proteome</keyword>
<evidence type="ECO:0000256" key="1">
    <source>
        <dbReference type="ARBA" id="ARBA00022729"/>
    </source>
</evidence>
<dbReference type="SUPFAM" id="SSF55816">
    <property type="entry name" value="5'-nucleotidase (syn. UDP-sugar hydrolase), C-terminal domain"/>
    <property type="match status" value="1"/>
</dbReference>
<evidence type="ECO:0000259" key="5">
    <source>
        <dbReference type="Pfam" id="PF02872"/>
    </source>
</evidence>
<dbReference type="InterPro" id="IPR006179">
    <property type="entry name" value="5_nucleotidase/apyrase"/>
</dbReference>
<feature type="domain" description="Calcineurin-like phosphoesterase" evidence="4">
    <location>
        <begin position="149"/>
        <end position="380"/>
    </location>
</feature>
<feature type="chain" id="PRO_5045010519" evidence="2">
    <location>
        <begin position="30"/>
        <end position="721"/>
    </location>
</feature>
<dbReference type="PANTHER" id="PTHR11575:SF24">
    <property type="entry name" value="5'-NUCLEOTIDASE"/>
    <property type="match status" value="1"/>
</dbReference>
<dbReference type="PANTHER" id="PTHR11575">
    <property type="entry name" value="5'-NUCLEOTIDASE-RELATED"/>
    <property type="match status" value="1"/>
</dbReference>
<organism evidence="6 7">
    <name type="scientific">Mycoplasma seminis</name>
    <dbReference type="NCBI Taxonomy" id="512749"/>
    <lineage>
        <taxon>Bacteria</taxon>
        <taxon>Bacillati</taxon>
        <taxon>Mycoplasmatota</taxon>
        <taxon>Mollicutes</taxon>
        <taxon>Mycoplasmataceae</taxon>
        <taxon>Mycoplasma</taxon>
    </lineage>
</organism>